<dbReference type="GO" id="GO:0046872">
    <property type="term" value="F:metal ion binding"/>
    <property type="evidence" value="ECO:0007669"/>
    <property type="project" value="UniProtKB-UniRule"/>
</dbReference>
<evidence type="ECO:0000256" key="1">
    <source>
        <dbReference type="ARBA" id="ARBA00011955"/>
    </source>
</evidence>
<evidence type="ECO:0000256" key="8">
    <source>
        <dbReference type="ARBA" id="ARBA00031306"/>
    </source>
</evidence>
<keyword evidence="7 10" id="KW-0460">Magnesium</keyword>
<dbReference type="OrthoDB" id="9778595at2"/>
<dbReference type="Gene3D" id="3.10.520.10">
    <property type="entry name" value="ApbE-like domains"/>
    <property type="match status" value="1"/>
</dbReference>
<dbReference type="Pfam" id="PF02424">
    <property type="entry name" value="ApbE"/>
    <property type="match status" value="1"/>
</dbReference>
<keyword evidence="3 10" id="KW-0285">Flavoprotein</keyword>
<protein>
    <recommendedName>
        <fullName evidence="2 10">FAD:protein FMN transferase</fullName>
        <ecNumber evidence="1 10">2.7.1.180</ecNumber>
    </recommendedName>
    <alternativeName>
        <fullName evidence="8 10">Flavin transferase</fullName>
    </alternativeName>
</protein>
<evidence type="ECO:0000256" key="5">
    <source>
        <dbReference type="ARBA" id="ARBA00022723"/>
    </source>
</evidence>
<gene>
    <name evidence="12" type="ORF">SAMN05660236_3036</name>
</gene>
<feature type="binding site" evidence="11">
    <location>
        <position position="281"/>
    </location>
    <ligand>
        <name>Mg(2+)</name>
        <dbReference type="ChEBI" id="CHEBI:18420"/>
    </ligand>
</feature>
<dbReference type="PANTHER" id="PTHR30040:SF2">
    <property type="entry name" value="FAD:PROTEIN FMN TRANSFERASE"/>
    <property type="match status" value="1"/>
</dbReference>
<dbReference type="EC" id="2.7.1.180" evidence="1 10"/>
<reference evidence="12 13" key="1">
    <citation type="submission" date="2017-02" db="EMBL/GenBank/DDBJ databases">
        <authorList>
            <person name="Peterson S.W."/>
        </authorList>
    </citation>
    <scope>NUCLEOTIDE SEQUENCE [LARGE SCALE GENOMIC DNA]</scope>
    <source>
        <strain evidence="12 13">DSM 25262</strain>
    </source>
</reference>
<evidence type="ECO:0000256" key="3">
    <source>
        <dbReference type="ARBA" id="ARBA00022630"/>
    </source>
</evidence>
<evidence type="ECO:0000256" key="10">
    <source>
        <dbReference type="PIRNR" id="PIRNR006268"/>
    </source>
</evidence>
<sequence>MSTPQLLLTIILSFWQTQKPVDAIHVEGYTMGTTYHITYFDDQTRNFKTSVDSLLQKVNHSINTYDPASEVSRFNTSKRGIAFELSHLRIIIKKSQEVYKASNGAFDPTVMPLVNAWGFGPGKNLTMNKARIDSLKSFIGFEKIRITSDSLIKLDPRVQLDFGGIGQGYGADVIASFLQSKGIKNLLIELGGEGIAMGKNIQKDKNWTIGILDPNSTRDNQFFKAYAEVKDQAYTTAGNYFNYREINGKKYSHTIDPTSGYPSDLPLLSASVFAKDCTAADAWDTAFMVMGHTKSIKFLKQHRDLNAILMYTSHTGPIEIFSTPGIKDQVTLER</sequence>
<dbReference type="Proteomes" id="UP000190961">
    <property type="component" value="Unassembled WGS sequence"/>
</dbReference>
<accession>A0A1T5LDT9</accession>
<dbReference type="PIRSF" id="PIRSF006268">
    <property type="entry name" value="ApbE"/>
    <property type="match status" value="1"/>
</dbReference>
<dbReference type="STRING" id="688867.SAMN05660236_3036"/>
<comment type="similarity">
    <text evidence="10">Belongs to the ApbE family.</text>
</comment>
<evidence type="ECO:0000313" key="13">
    <source>
        <dbReference type="Proteomes" id="UP000190961"/>
    </source>
</evidence>
<keyword evidence="6 10" id="KW-0274">FAD</keyword>
<comment type="cofactor">
    <cofactor evidence="11">
        <name>Mg(2+)</name>
        <dbReference type="ChEBI" id="CHEBI:18420"/>
    </cofactor>
    <cofactor evidence="11">
        <name>Mn(2+)</name>
        <dbReference type="ChEBI" id="CHEBI:29035"/>
    </cofactor>
    <text evidence="11">Magnesium. Can also use manganese.</text>
</comment>
<keyword evidence="4 10" id="KW-0808">Transferase</keyword>
<organism evidence="12 13">
    <name type="scientific">Ohtaekwangia koreensis</name>
    <dbReference type="NCBI Taxonomy" id="688867"/>
    <lineage>
        <taxon>Bacteria</taxon>
        <taxon>Pseudomonadati</taxon>
        <taxon>Bacteroidota</taxon>
        <taxon>Cytophagia</taxon>
        <taxon>Cytophagales</taxon>
        <taxon>Fulvivirgaceae</taxon>
        <taxon>Ohtaekwangia</taxon>
    </lineage>
</organism>
<keyword evidence="5 10" id="KW-0479">Metal-binding</keyword>
<dbReference type="InterPro" id="IPR024932">
    <property type="entry name" value="ApbE"/>
</dbReference>
<feature type="binding site" evidence="11">
    <location>
        <position position="164"/>
    </location>
    <ligand>
        <name>Mg(2+)</name>
        <dbReference type="ChEBI" id="CHEBI:18420"/>
    </ligand>
</feature>
<evidence type="ECO:0000256" key="2">
    <source>
        <dbReference type="ARBA" id="ARBA00016337"/>
    </source>
</evidence>
<keyword evidence="12" id="KW-0449">Lipoprotein</keyword>
<evidence type="ECO:0000313" key="12">
    <source>
        <dbReference type="EMBL" id="SKC74153.1"/>
    </source>
</evidence>
<dbReference type="EMBL" id="FUZU01000002">
    <property type="protein sequence ID" value="SKC74153.1"/>
    <property type="molecule type" value="Genomic_DNA"/>
</dbReference>
<keyword evidence="13" id="KW-1185">Reference proteome</keyword>
<comment type="catalytic activity">
    <reaction evidence="9 10">
        <text>L-threonyl-[protein] + FAD = FMN-L-threonyl-[protein] + AMP + H(+)</text>
        <dbReference type="Rhea" id="RHEA:36847"/>
        <dbReference type="Rhea" id="RHEA-COMP:11060"/>
        <dbReference type="Rhea" id="RHEA-COMP:11061"/>
        <dbReference type="ChEBI" id="CHEBI:15378"/>
        <dbReference type="ChEBI" id="CHEBI:30013"/>
        <dbReference type="ChEBI" id="CHEBI:57692"/>
        <dbReference type="ChEBI" id="CHEBI:74257"/>
        <dbReference type="ChEBI" id="CHEBI:456215"/>
        <dbReference type="EC" id="2.7.1.180"/>
    </reaction>
</comment>
<dbReference type="InterPro" id="IPR003374">
    <property type="entry name" value="ApbE-like_sf"/>
</dbReference>
<proteinExistence type="inferred from homology"/>
<evidence type="ECO:0000256" key="7">
    <source>
        <dbReference type="ARBA" id="ARBA00022842"/>
    </source>
</evidence>
<dbReference type="SUPFAM" id="SSF143631">
    <property type="entry name" value="ApbE-like"/>
    <property type="match status" value="1"/>
</dbReference>
<evidence type="ECO:0000256" key="6">
    <source>
        <dbReference type="ARBA" id="ARBA00022827"/>
    </source>
</evidence>
<evidence type="ECO:0000256" key="4">
    <source>
        <dbReference type="ARBA" id="ARBA00022679"/>
    </source>
</evidence>
<feature type="binding site" evidence="11">
    <location>
        <position position="285"/>
    </location>
    <ligand>
        <name>Mg(2+)</name>
        <dbReference type="ChEBI" id="CHEBI:18420"/>
    </ligand>
</feature>
<name>A0A1T5LDT9_9BACT</name>
<dbReference type="PANTHER" id="PTHR30040">
    <property type="entry name" value="THIAMINE BIOSYNTHESIS LIPOPROTEIN APBE"/>
    <property type="match status" value="1"/>
</dbReference>
<dbReference type="GO" id="GO:0016740">
    <property type="term" value="F:transferase activity"/>
    <property type="evidence" value="ECO:0007669"/>
    <property type="project" value="UniProtKB-UniRule"/>
</dbReference>
<dbReference type="AlphaFoldDB" id="A0A1T5LDT9"/>
<evidence type="ECO:0000256" key="9">
    <source>
        <dbReference type="ARBA" id="ARBA00048540"/>
    </source>
</evidence>
<evidence type="ECO:0000256" key="11">
    <source>
        <dbReference type="PIRSR" id="PIRSR006268-2"/>
    </source>
</evidence>